<evidence type="ECO:0000256" key="6">
    <source>
        <dbReference type="ARBA" id="ARBA00023004"/>
    </source>
</evidence>
<name>A0A4Y7TA31_COPMI</name>
<sequence length="330" mass="36388">MDPGEAARLAAKVHGTDFSKVPQFLDISPEAITAQVHAVNSNCKDDRTKFIFERLITHLHDFVRETSLTTDEWMTAINFLTAVGHKSSDLRSEMILLSDTLGVSSLVEMLNNAKPPNATVGTVLGPFFTNDAHHLQTGESIASEGKGHYMYVEGKILTTKGEPIPGATIDTWESDGDGIYDNQYENRTEPDCRGQLKSEKDGSFAYRAVVPVPYGIPNDGPVASMLGHLGRHIYRPGHLHVRVEAPGYETLITALYFEGDPYVTSDAVFGVRNSLIIKSTVVEDPEVTKARGFLNTSKPHTYLKHDFILPTVQEAEEAKKALKLKLKSHL</sequence>
<dbReference type="Gene3D" id="2.60.130.10">
    <property type="entry name" value="Aromatic compound dioxygenase"/>
    <property type="match status" value="1"/>
</dbReference>
<dbReference type="InterPro" id="IPR050770">
    <property type="entry name" value="Intradiol_RC_Dioxygenase"/>
</dbReference>
<dbReference type="InterPro" id="IPR015889">
    <property type="entry name" value="Intradiol_dOase_core"/>
</dbReference>
<feature type="domain" description="Catechol dioxygenase N-terminal" evidence="8">
    <location>
        <begin position="45"/>
        <end position="118"/>
    </location>
</feature>
<evidence type="ECO:0000256" key="4">
    <source>
        <dbReference type="ARBA" id="ARBA00022964"/>
    </source>
</evidence>
<evidence type="ECO:0000313" key="9">
    <source>
        <dbReference type="EMBL" id="TEB31037.1"/>
    </source>
</evidence>
<dbReference type="PANTHER" id="PTHR33711:SF7">
    <property type="entry name" value="INTRADIOL RING-CLEAVAGE DIOXYGENASES DOMAIN-CONTAINING PROTEIN-RELATED"/>
    <property type="match status" value="1"/>
</dbReference>
<dbReference type="InterPro" id="IPR007535">
    <property type="entry name" value="Catechol_dOase_N"/>
</dbReference>
<dbReference type="GO" id="GO:0018576">
    <property type="term" value="F:catechol 1,2-dioxygenase activity"/>
    <property type="evidence" value="ECO:0007669"/>
    <property type="project" value="InterPro"/>
</dbReference>
<comment type="similarity">
    <text evidence="2">Belongs to the intradiol ring-cleavage dioxygenase family.</text>
</comment>
<dbReference type="OrthoDB" id="5238185at2759"/>
<dbReference type="Pfam" id="PF04444">
    <property type="entry name" value="Dioxygenase_N"/>
    <property type="match status" value="1"/>
</dbReference>
<evidence type="ECO:0000259" key="8">
    <source>
        <dbReference type="Pfam" id="PF04444"/>
    </source>
</evidence>
<proteinExistence type="inferred from homology"/>
<organism evidence="9 10">
    <name type="scientific">Coprinellus micaceus</name>
    <name type="common">Glistening ink-cap mushroom</name>
    <name type="synonym">Coprinus micaceus</name>
    <dbReference type="NCBI Taxonomy" id="71717"/>
    <lineage>
        <taxon>Eukaryota</taxon>
        <taxon>Fungi</taxon>
        <taxon>Dikarya</taxon>
        <taxon>Basidiomycota</taxon>
        <taxon>Agaricomycotina</taxon>
        <taxon>Agaricomycetes</taxon>
        <taxon>Agaricomycetidae</taxon>
        <taxon>Agaricales</taxon>
        <taxon>Agaricineae</taxon>
        <taxon>Psathyrellaceae</taxon>
        <taxon>Coprinellus</taxon>
    </lineage>
</organism>
<comment type="caution">
    <text evidence="9">The sequence shown here is derived from an EMBL/GenBank/DDBJ whole genome shotgun (WGS) entry which is preliminary data.</text>
</comment>
<dbReference type="SUPFAM" id="SSF49482">
    <property type="entry name" value="Aromatic compound dioxygenase"/>
    <property type="match status" value="1"/>
</dbReference>
<comment type="cofactor">
    <cofactor evidence="1">
        <name>Fe(3+)</name>
        <dbReference type="ChEBI" id="CHEBI:29034"/>
    </cofactor>
</comment>
<dbReference type="InterPro" id="IPR000627">
    <property type="entry name" value="Intradiol_dOase_C"/>
</dbReference>
<dbReference type="AlphaFoldDB" id="A0A4Y7TA31"/>
<dbReference type="GO" id="GO:0008199">
    <property type="term" value="F:ferric iron binding"/>
    <property type="evidence" value="ECO:0007669"/>
    <property type="project" value="InterPro"/>
</dbReference>
<reference evidence="9 10" key="1">
    <citation type="journal article" date="2019" name="Nat. Ecol. Evol.">
        <title>Megaphylogeny resolves global patterns of mushroom evolution.</title>
        <authorList>
            <person name="Varga T."/>
            <person name="Krizsan K."/>
            <person name="Foldi C."/>
            <person name="Dima B."/>
            <person name="Sanchez-Garcia M."/>
            <person name="Sanchez-Ramirez S."/>
            <person name="Szollosi G.J."/>
            <person name="Szarkandi J.G."/>
            <person name="Papp V."/>
            <person name="Albert L."/>
            <person name="Andreopoulos W."/>
            <person name="Angelini C."/>
            <person name="Antonin V."/>
            <person name="Barry K.W."/>
            <person name="Bougher N.L."/>
            <person name="Buchanan P."/>
            <person name="Buyck B."/>
            <person name="Bense V."/>
            <person name="Catcheside P."/>
            <person name="Chovatia M."/>
            <person name="Cooper J."/>
            <person name="Damon W."/>
            <person name="Desjardin D."/>
            <person name="Finy P."/>
            <person name="Geml J."/>
            <person name="Haridas S."/>
            <person name="Hughes K."/>
            <person name="Justo A."/>
            <person name="Karasinski D."/>
            <person name="Kautmanova I."/>
            <person name="Kiss B."/>
            <person name="Kocsube S."/>
            <person name="Kotiranta H."/>
            <person name="LaButti K.M."/>
            <person name="Lechner B.E."/>
            <person name="Liimatainen K."/>
            <person name="Lipzen A."/>
            <person name="Lukacs Z."/>
            <person name="Mihaltcheva S."/>
            <person name="Morgado L.N."/>
            <person name="Niskanen T."/>
            <person name="Noordeloos M.E."/>
            <person name="Ohm R.A."/>
            <person name="Ortiz-Santana B."/>
            <person name="Ovrebo C."/>
            <person name="Racz N."/>
            <person name="Riley R."/>
            <person name="Savchenko A."/>
            <person name="Shiryaev A."/>
            <person name="Soop K."/>
            <person name="Spirin V."/>
            <person name="Szebenyi C."/>
            <person name="Tomsovsky M."/>
            <person name="Tulloss R.E."/>
            <person name="Uehling J."/>
            <person name="Grigoriev I.V."/>
            <person name="Vagvolgyi C."/>
            <person name="Papp T."/>
            <person name="Martin F.M."/>
            <person name="Miettinen O."/>
            <person name="Hibbett D.S."/>
            <person name="Nagy L.G."/>
        </authorList>
    </citation>
    <scope>NUCLEOTIDE SEQUENCE [LARGE SCALE GENOMIC DNA]</scope>
    <source>
        <strain evidence="9 10">FP101781</strain>
    </source>
</reference>
<dbReference type="Proteomes" id="UP000298030">
    <property type="component" value="Unassembled WGS sequence"/>
</dbReference>
<evidence type="ECO:0000256" key="3">
    <source>
        <dbReference type="ARBA" id="ARBA00022723"/>
    </source>
</evidence>
<dbReference type="Pfam" id="PF00775">
    <property type="entry name" value="Dioxygenase_C"/>
    <property type="match status" value="1"/>
</dbReference>
<feature type="domain" description="Intradiol ring-cleavage dioxygenases" evidence="7">
    <location>
        <begin position="125"/>
        <end position="285"/>
    </location>
</feature>
<dbReference type="EMBL" id="QPFP01000020">
    <property type="protein sequence ID" value="TEB31037.1"/>
    <property type="molecule type" value="Genomic_DNA"/>
</dbReference>
<evidence type="ECO:0000256" key="5">
    <source>
        <dbReference type="ARBA" id="ARBA00023002"/>
    </source>
</evidence>
<dbReference type="PANTHER" id="PTHR33711">
    <property type="entry name" value="DIOXYGENASE, PUTATIVE (AFU_ORTHOLOGUE AFUA_2G02910)-RELATED"/>
    <property type="match status" value="1"/>
</dbReference>
<evidence type="ECO:0000313" key="10">
    <source>
        <dbReference type="Proteomes" id="UP000298030"/>
    </source>
</evidence>
<keyword evidence="6" id="KW-0408">Iron</keyword>
<evidence type="ECO:0000259" key="7">
    <source>
        <dbReference type="Pfam" id="PF00775"/>
    </source>
</evidence>
<keyword evidence="3" id="KW-0479">Metal-binding</keyword>
<keyword evidence="4 9" id="KW-0223">Dioxygenase</keyword>
<keyword evidence="10" id="KW-1185">Reference proteome</keyword>
<evidence type="ECO:0000256" key="1">
    <source>
        <dbReference type="ARBA" id="ARBA00001965"/>
    </source>
</evidence>
<dbReference type="STRING" id="71717.A0A4Y7TA31"/>
<protein>
    <submittedName>
        <fullName evidence="9">Intradiol ring-cleavage dioxygenase</fullName>
    </submittedName>
</protein>
<keyword evidence="5" id="KW-0560">Oxidoreductase</keyword>
<evidence type="ECO:0000256" key="2">
    <source>
        <dbReference type="ARBA" id="ARBA00007825"/>
    </source>
</evidence>
<dbReference type="GO" id="GO:0009712">
    <property type="term" value="P:catechol-containing compound metabolic process"/>
    <property type="evidence" value="ECO:0007669"/>
    <property type="project" value="InterPro"/>
</dbReference>
<gene>
    <name evidence="9" type="ORF">FA13DRAFT_1754873</name>
</gene>
<accession>A0A4Y7TA31</accession>